<reference evidence="2" key="1">
    <citation type="submission" date="2022-11" db="UniProtKB">
        <authorList>
            <consortium name="WormBaseParasite"/>
        </authorList>
    </citation>
    <scope>IDENTIFICATION</scope>
</reference>
<name>A0A914GVF6_GLORO</name>
<dbReference type="Proteomes" id="UP000887572">
    <property type="component" value="Unplaced"/>
</dbReference>
<accession>A0A914GVF6</accession>
<organism evidence="1 2">
    <name type="scientific">Globodera rostochiensis</name>
    <name type="common">Golden nematode worm</name>
    <name type="synonym">Heterodera rostochiensis</name>
    <dbReference type="NCBI Taxonomy" id="31243"/>
    <lineage>
        <taxon>Eukaryota</taxon>
        <taxon>Metazoa</taxon>
        <taxon>Ecdysozoa</taxon>
        <taxon>Nematoda</taxon>
        <taxon>Chromadorea</taxon>
        <taxon>Rhabditida</taxon>
        <taxon>Tylenchina</taxon>
        <taxon>Tylenchomorpha</taxon>
        <taxon>Tylenchoidea</taxon>
        <taxon>Heteroderidae</taxon>
        <taxon>Heteroderinae</taxon>
        <taxon>Globodera</taxon>
    </lineage>
</organism>
<sequence>MAEVGDVANDEALRRDFPSRLNSPSQLATGGKNGAIQKLVIDERRKENDSKGPICADLLFEVFEFCGPFVLGLKVALISDRFDRLVDTHFESKEWSLGRLDIRRSINGEGAEIIKCIGHNVERRLPIPQEPFPDNVIGFEHLIISYIDRSVIEFLGLLLPLSNSKGTILSIFTRDRRNRSWEIIWQQIWPLFKDNICCIYFLFILRTRPFAPFLSDRSRRLPETSE</sequence>
<protein>
    <submittedName>
        <fullName evidence="2">Uncharacterized protein</fullName>
    </submittedName>
</protein>
<proteinExistence type="predicted"/>
<dbReference type="WBParaSite" id="Gr19_v10_g11554.t1">
    <property type="protein sequence ID" value="Gr19_v10_g11554.t1"/>
    <property type="gene ID" value="Gr19_v10_g11554"/>
</dbReference>
<keyword evidence="1" id="KW-1185">Reference proteome</keyword>
<evidence type="ECO:0000313" key="2">
    <source>
        <dbReference type="WBParaSite" id="Gr19_v10_g11554.t1"/>
    </source>
</evidence>
<dbReference type="AlphaFoldDB" id="A0A914GVF6"/>
<evidence type="ECO:0000313" key="1">
    <source>
        <dbReference type="Proteomes" id="UP000887572"/>
    </source>
</evidence>